<evidence type="ECO:0000313" key="4">
    <source>
        <dbReference type="EMBL" id="RVU00647.1"/>
    </source>
</evidence>
<dbReference type="OrthoDB" id="598356at2"/>
<dbReference type="PANTHER" id="PTHR33359:SF1">
    <property type="entry name" value="MOLYBDOPTERIN SYNTHASE SULFUR CARRIER SUBUNIT"/>
    <property type="match status" value="1"/>
</dbReference>
<comment type="similarity">
    <text evidence="2">Belongs to the MoaD family.</text>
</comment>
<evidence type="ECO:0000313" key="5">
    <source>
        <dbReference type="Proteomes" id="UP000282759"/>
    </source>
</evidence>
<dbReference type="Gene3D" id="3.10.20.30">
    <property type="match status" value="1"/>
</dbReference>
<dbReference type="RefSeq" id="WP_127705004.1">
    <property type="nucleotide sequence ID" value="NZ_SACK01000004.1"/>
</dbReference>
<organism evidence="4 5">
    <name type="scientific">Mucilaginibacter limnophilus</name>
    <dbReference type="NCBI Taxonomy" id="1932778"/>
    <lineage>
        <taxon>Bacteria</taxon>
        <taxon>Pseudomonadati</taxon>
        <taxon>Bacteroidota</taxon>
        <taxon>Sphingobacteriia</taxon>
        <taxon>Sphingobacteriales</taxon>
        <taxon>Sphingobacteriaceae</taxon>
        <taxon>Mucilaginibacter</taxon>
    </lineage>
</organism>
<keyword evidence="5" id="KW-1185">Reference proteome</keyword>
<dbReference type="Proteomes" id="UP000282759">
    <property type="component" value="Unassembled WGS sequence"/>
</dbReference>
<evidence type="ECO:0000256" key="2">
    <source>
        <dbReference type="ARBA" id="ARBA00024200"/>
    </source>
</evidence>
<evidence type="ECO:0000256" key="3">
    <source>
        <dbReference type="ARBA" id="ARBA00024247"/>
    </source>
</evidence>
<evidence type="ECO:0000256" key="1">
    <source>
        <dbReference type="ARBA" id="ARBA00022741"/>
    </source>
</evidence>
<dbReference type="Pfam" id="PF02597">
    <property type="entry name" value="ThiS"/>
    <property type="match status" value="1"/>
</dbReference>
<reference evidence="4 5" key="1">
    <citation type="submission" date="2019-01" db="EMBL/GenBank/DDBJ databases">
        <authorList>
            <person name="Chen W.-M."/>
        </authorList>
    </citation>
    <scope>NUCLEOTIDE SEQUENCE [LARGE SCALE GENOMIC DNA]</scope>
    <source>
        <strain evidence="4 5">YBJ-36</strain>
    </source>
</reference>
<dbReference type="InterPro" id="IPR016155">
    <property type="entry name" value="Mopterin_synth/thiamin_S_b"/>
</dbReference>
<dbReference type="InterPro" id="IPR044672">
    <property type="entry name" value="MOCS2A"/>
</dbReference>
<dbReference type="SUPFAM" id="SSF54285">
    <property type="entry name" value="MoaD/ThiS"/>
    <property type="match status" value="1"/>
</dbReference>
<dbReference type="EMBL" id="SACK01000004">
    <property type="protein sequence ID" value="RVU00647.1"/>
    <property type="molecule type" value="Genomic_DNA"/>
</dbReference>
<dbReference type="GO" id="GO:1990133">
    <property type="term" value="C:molybdopterin adenylyltransferase complex"/>
    <property type="evidence" value="ECO:0007669"/>
    <property type="project" value="TreeGrafter"/>
</dbReference>
<dbReference type="AlphaFoldDB" id="A0A3S2VMC0"/>
<accession>A0A3S2VMC0</accession>
<dbReference type="GO" id="GO:0000166">
    <property type="term" value="F:nucleotide binding"/>
    <property type="evidence" value="ECO:0007669"/>
    <property type="project" value="UniProtKB-KW"/>
</dbReference>
<keyword evidence="1" id="KW-0547">Nucleotide-binding</keyword>
<gene>
    <name evidence="4" type="ORF">EOD41_11645</name>
</gene>
<proteinExistence type="inferred from homology"/>
<dbReference type="GO" id="GO:0006777">
    <property type="term" value="P:Mo-molybdopterin cofactor biosynthetic process"/>
    <property type="evidence" value="ECO:0007669"/>
    <property type="project" value="InterPro"/>
</dbReference>
<protein>
    <recommendedName>
        <fullName evidence="3">Molybdopterin synthase sulfur carrier subunit</fullName>
    </recommendedName>
</protein>
<dbReference type="CDD" id="cd00754">
    <property type="entry name" value="Ubl_MoaD"/>
    <property type="match status" value="1"/>
</dbReference>
<dbReference type="PANTHER" id="PTHR33359">
    <property type="entry name" value="MOLYBDOPTERIN SYNTHASE SULFUR CARRIER SUBUNIT"/>
    <property type="match status" value="1"/>
</dbReference>
<dbReference type="InterPro" id="IPR003749">
    <property type="entry name" value="ThiS/MoaD-like"/>
</dbReference>
<dbReference type="UniPathway" id="UPA00344"/>
<comment type="caution">
    <text evidence="4">The sequence shown here is derived from an EMBL/GenBank/DDBJ whole genome shotgun (WGS) entry which is preliminary data.</text>
</comment>
<dbReference type="InterPro" id="IPR012675">
    <property type="entry name" value="Beta-grasp_dom_sf"/>
</dbReference>
<name>A0A3S2VMC0_9SPHI</name>
<sequence>MNINILAFGIAKDIFGSPVIELELTNNATVSNIKYLLEQRYPRLKQLSSYMIAVNNEYALPEDTIHHHDEVAVIPPVSGG</sequence>